<proteinExistence type="inferred from homology"/>
<keyword evidence="9" id="KW-1185">Reference proteome</keyword>
<evidence type="ECO:0000256" key="4">
    <source>
        <dbReference type="ARBA" id="ARBA00022989"/>
    </source>
</evidence>
<evidence type="ECO:0000256" key="7">
    <source>
        <dbReference type="SAM" id="Phobius"/>
    </source>
</evidence>
<evidence type="ECO:0000256" key="1">
    <source>
        <dbReference type="ARBA" id="ARBA00004370"/>
    </source>
</evidence>
<dbReference type="InterPro" id="IPR007593">
    <property type="entry name" value="CD225/Dispanin_fam"/>
</dbReference>
<evidence type="ECO:0000256" key="2">
    <source>
        <dbReference type="ARBA" id="ARBA00006843"/>
    </source>
</evidence>
<dbReference type="Pfam" id="PF04505">
    <property type="entry name" value="CD225"/>
    <property type="match status" value="1"/>
</dbReference>
<dbReference type="GO" id="GO:0016020">
    <property type="term" value="C:membrane"/>
    <property type="evidence" value="ECO:0007669"/>
    <property type="project" value="UniProtKB-SubCell"/>
</dbReference>
<gene>
    <name evidence="8" type="ORF">NP493_57g05020</name>
</gene>
<keyword evidence="4 7" id="KW-1133">Transmembrane helix</keyword>
<sequence length="181" mass="19837">MPNGHKQVAPTHSTSPCPPHRTDQTPPCNEPSLHAWVEQLDAQQACIHEPMPSYKALRPGYPQPSYPYDPTLSEIINEGTVQQVQGGSIVVYTTAFNRPPDYMLLSLIHFMCMNPITGAVAIFLSVSSLRASDRGDIARARRLGVYSLWVSSTVIFAFFVISVVCMVLYVEMQGGEPVGGS</sequence>
<feature type="transmembrane region" description="Helical" evidence="7">
    <location>
        <begin position="102"/>
        <end position="124"/>
    </location>
</feature>
<keyword evidence="3 7" id="KW-0812">Transmembrane</keyword>
<feature type="transmembrane region" description="Helical" evidence="7">
    <location>
        <begin position="145"/>
        <end position="170"/>
    </location>
</feature>
<dbReference type="PANTHER" id="PTHR14948">
    <property type="entry name" value="NG5"/>
    <property type="match status" value="1"/>
</dbReference>
<protein>
    <submittedName>
        <fullName evidence="8">Uncharacterized protein</fullName>
    </submittedName>
</protein>
<dbReference type="InterPro" id="IPR051423">
    <property type="entry name" value="CD225/Dispanin"/>
</dbReference>
<dbReference type="Proteomes" id="UP001209878">
    <property type="component" value="Unassembled WGS sequence"/>
</dbReference>
<reference evidence="8" key="1">
    <citation type="journal article" date="2023" name="Mol. Biol. Evol.">
        <title>Third-Generation Sequencing Reveals the Adaptive Role of the Epigenome in Three Deep-Sea Polychaetes.</title>
        <authorList>
            <person name="Perez M."/>
            <person name="Aroh O."/>
            <person name="Sun Y."/>
            <person name="Lan Y."/>
            <person name="Juniper S.K."/>
            <person name="Young C.R."/>
            <person name="Angers B."/>
            <person name="Qian P.Y."/>
        </authorList>
    </citation>
    <scope>NUCLEOTIDE SEQUENCE</scope>
    <source>
        <strain evidence="8">R07B-5</strain>
    </source>
</reference>
<comment type="subcellular location">
    <subcellularLocation>
        <location evidence="1">Membrane</location>
    </subcellularLocation>
</comment>
<evidence type="ECO:0000256" key="6">
    <source>
        <dbReference type="SAM" id="MobiDB-lite"/>
    </source>
</evidence>
<organism evidence="8 9">
    <name type="scientific">Ridgeia piscesae</name>
    <name type="common">Tubeworm</name>
    <dbReference type="NCBI Taxonomy" id="27915"/>
    <lineage>
        <taxon>Eukaryota</taxon>
        <taxon>Metazoa</taxon>
        <taxon>Spiralia</taxon>
        <taxon>Lophotrochozoa</taxon>
        <taxon>Annelida</taxon>
        <taxon>Polychaeta</taxon>
        <taxon>Sedentaria</taxon>
        <taxon>Canalipalpata</taxon>
        <taxon>Sabellida</taxon>
        <taxon>Siboglinidae</taxon>
        <taxon>Ridgeia</taxon>
    </lineage>
</organism>
<evidence type="ECO:0000313" key="8">
    <source>
        <dbReference type="EMBL" id="KAK2191202.1"/>
    </source>
</evidence>
<evidence type="ECO:0000256" key="3">
    <source>
        <dbReference type="ARBA" id="ARBA00022692"/>
    </source>
</evidence>
<dbReference type="AlphaFoldDB" id="A0AAD9UJ63"/>
<name>A0AAD9UJ63_RIDPI</name>
<evidence type="ECO:0000313" key="9">
    <source>
        <dbReference type="Proteomes" id="UP001209878"/>
    </source>
</evidence>
<comment type="similarity">
    <text evidence="2">Belongs to the CD225/Dispanin family.</text>
</comment>
<comment type="caution">
    <text evidence="8">The sequence shown here is derived from an EMBL/GenBank/DDBJ whole genome shotgun (WGS) entry which is preliminary data.</text>
</comment>
<feature type="region of interest" description="Disordered" evidence="6">
    <location>
        <begin position="1"/>
        <end position="31"/>
    </location>
</feature>
<keyword evidence="5 7" id="KW-0472">Membrane</keyword>
<dbReference type="EMBL" id="JAODUO010000057">
    <property type="protein sequence ID" value="KAK2191202.1"/>
    <property type="molecule type" value="Genomic_DNA"/>
</dbReference>
<evidence type="ECO:0000256" key="5">
    <source>
        <dbReference type="ARBA" id="ARBA00023136"/>
    </source>
</evidence>
<dbReference type="PANTHER" id="PTHR14948:SF25">
    <property type="entry name" value="DUF4190 DOMAIN-CONTAINING PROTEIN"/>
    <property type="match status" value="1"/>
</dbReference>
<accession>A0AAD9UJ63</accession>